<dbReference type="Proteomes" id="UP000467637">
    <property type="component" value="Unassembled WGS sequence"/>
</dbReference>
<dbReference type="InterPro" id="IPR013341">
    <property type="entry name" value="Mandelate_racemase_N_dom"/>
</dbReference>
<evidence type="ECO:0000256" key="3">
    <source>
        <dbReference type="ARBA" id="ARBA00022842"/>
    </source>
</evidence>
<evidence type="ECO:0000256" key="1">
    <source>
        <dbReference type="ARBA" id="ARBA00001946"/>
    </source>
</evidence>
<evidence type="ECO:0000259" key="4">
    <source>
        <dbReference type="SMART" id="SM00922"/>
    </source>
</evidence>
<comment type="cofactor">
    <cofactor evidence="1">
        <name>Mg(2+)</name>
        <dbReference type="ChEBI" id="CHEBI:18420"/>
    </cofactor>
</comment>
<protein>
    <recommendedName>
        <fullName evidence="4">Mandelate racemase/muconate lactonizing enzyme C-terminal domain-containing protein</fullName>
    </recommendedName>
</protein>
<feature type="domain" description="Mandelate racemase/muconate lactonizing enzyme C-terminal" evidence="4">
    <location>
        <begin position="173"/>
        <end position="286"/>
    </location>
</feature>
<dbReference type="InterPro" id="IPR013342">
    <property type="entry name" value="Mandelate_racemase_C"/>
</dbReference>
<dbReference type="EMBL" id="WSEM01000016">
    <property type="protein sequence ID" value="MVQ36504.1"/>
    <property type="molecule type" value="Genomic_DNA"/>
</dbReference>
<dbReference type="PANTHER" id="PTHR13794">
    <property type="entry name" value="ENOLASE SUPERFAMILY, MANDELATE RACEMASE"/>
    <property type="match status" value="1"/>
</dbReference>
<accession>A0ABW9U8U0</accession>
<proteinExistence type="predicted"/>
<dbReference type="CDD" id="cd03316">
    <property type="entry name" value="MR_like"/>
    <property type="match status" value="1"/>
</dbReference>
<evidence type="ECO:0000313" key="6">
    <source>
        <dbReference type="Proteomes" id="UP000467637"/>
    </source>
</evidence>
<organism evidence="5 6">
    <name type="scientific">Paenibacillus anseongense</name>
    <dbReference type="NCBI Taxonomy" id="2682845"/>
    <lineage>
        <taxon>Bacteria</taxon>
        <taxon>Bacillati</taxon>
        <taxon>Bacillota</taxon>
        <taxon>Bacilli</taxon>
        <taxon>Bacillales</taxon>
        <taxon>Paenibacillaceae</taxon>
        <taxon>Paenibacillus</taxon>
    </lineage>
</organism>
<keyword evidence="3" id="KW-0460">Magnesium</keyword>
<dbReference type="Gene3D" id="3.20.20.120">
    <property type="entry name" value="Enolase-like C-terminal domain"/>
    <property type="match status" value="1"/>
</dbReference>
<dbReference type="PANTHER" id="PTHR13794:SF58">
    <property type="entry name" value="MITOCHONDRIAL ENOLASE SUPERFAMILY MEMBER 1"/>
    <property type="match status" value="1"/>
</dbReference>
<dbReference type="Gene3D" id="3.30.390.10">
    <property type="entry name" value="Enolase-like, N-terminal domain"/>
    <property type="match status" value="1"/>
</dbReference>
<dbReference type="InterPro" id="IPR029017">
    <property type="entry name" value="Enolase-like_N"/>
</dbReference>
<dbReference type="InterPro" id="IPR036849">
    <property type="entry name" value="Enolase-like_C_sf"/>
</dbReference>
<dbReference type="InterPro" id="IPR029065">
    <property type="entry name" value="Enolase_C-like"/>
</dbReference>
<dbReference type="SUPFAM" id="SSF54826">
    <property type="entry name" value="Enolase N-terminal domain-like"/>
    <property type="match status" value="1"/>
</dbReference>
<dbReference type="SFLD" id="SFLDS00001">
    <property type="entry name" value="Enolase"/>
    <property type="match status" value="1"/>
</dbReference>
<dbReference type="SMART" id="SM00922">
    <property type="entry name" value="MR_MLE"/>
    <property type="match status" value="1"/>
</dbReference>
<gene>
    <name evidence="5" type="ORF">GON05_17995</name>
</gene>
<dbReference type="InterPro" id="IPR046945">
    <property type="entry name" value="RHMD-like"/>
</dbReference>
<sequence>MDKRRRFHMRLDAESTIQEVRIIEIADHNLQNEHRYVEIVCYGGLTGHAGPLDGQYQFLAVKNRLHVFNKFLAKRDIFDPEIEFASLWEAVYPEHPLSSYEHGKDPINGDNIWRSHRTSRHSATGEIITAFSAIDIAIWDLRGKASAKPVHQLLHGERTELEAYVSCMGSKTPQEAVEKATNWYDKGFKRHKCFLPHRPVEAAGVKNNLHIMEALHQTLPQDAQVMYDLSRLSDQLDDPSTRSQRLTWVNEMVKEMQNYRPVWIEEPVSPDDIEGYMTIKQANPSAVLAGGEHLYTRWSLKPYLDKGLLDYVQCDPEWCGGISEAIAICKMVEASYPNVRVVPHGHMILAASQIIAAQSEALSPFTEYLYQVIPDRNRYFTYAPEPVNGILTVPQDPGVGPALDDSKYQIIRIYKDEE</sequence>
<dbReference type="SUPFAM" id="SSF51604">
    <property type="entry name" value="Enolase C-terminal domain-like"/>
    <property type="match status" value="1"/>
</dbReference>
<keyword evidence="2" id="KW-0479">Metal-binding</keyword>
<dbReference type="Pfam" id="PF13378">
    <property type="entry name" value="MR_MLE_C"/>
    <property type="match status" value="1"/>
</dbReference>
<dbReference type="Pfam" id="PF02746">
    <property type="entry name" value="MR_MLE_N"/>
    <property type="match status" value="1"/>
</dbReference>
<comment type="caution">
    <text evidence="5">The sequence shown here is derived from an EMBL/GenBank/DDBJ whole genome shotgun (WGS) entry which is preliminary data.</text>
</comment>
<keyword evidence="6" id="KW-1185">Reference proteome</keyword>
<name>A0ABW9U8U0_9BACL</name>
<evidence type="ECO:0000256" key="2">
    <source>
        <dbReference type="ARBA" id="ARBA00022723"/>
    </source>
</evidence>
<reference evidence="5 6" key="1">
    <citation type="submission" date="2019-12" db="EMBL/GenBank/DDBJ databases">
        <authorList>
            <person name="Huq M.A."/>
        </authorList>
    </citation>
    <scope>NUCLEOTIDE SEQUENCE [LARGE SCALE GENOMIC DNA]</scope>
    <source>
        <strain evidence="5 6">MAH-34</strain>
    </source>
</reference>
<evidence type="ECO:0000313" key="5">
    <source>
        <dbReference type="EMBL" id="MVQ36504.1"/>
    </source>
</evidence>